<gene>
    <name evidence="3" type="ORF">UCREL1_8511</name>
</gene>
<dbReference type="STRING" id="1287681.M7TCX5"/>
<reference evidence="4" key="1">
    <citation type="journal article" date="2013" name="Genome Announc.">
        <title>Draft genome sequence of the grapevine dieback fungus Eutypa lata UCR-EL1.</title>
        <authorList>
            <person name="Blanco-Ulate B."/>
            <person name="Rolshausen P.E."/>
            <person name="Cantu D."/>
        </authorList>
    </citation>
    <scope>NUCLEOTIDE SEQUENCE [LARGE SCALE GENOMIC DNA]</scope>
    <source>
        <strain evidence="4">UCR-EL1</strain>
    </source>
</reference>
<dbReference type="AlphaFoldDB" id="M7TCX5"/>
<dbReference type="Gene3D" id="3.10.450.50">
    <property type="match status" value="1"/>
</dbReference>
<sequence>MTSPRDPQAKLYSHVRGSQEDVLDRLAVSELCKGWPVYRDASEWKNFASLFCEDAYVWTTWSKQQPYDVFIEKSKQGKAAGDFIMHRECGTLVELNPATERAVGKMKATITQRFTLSLGGKGASSDGLSSYEPVVFDVDCDCRFHFFCLKDEGGDWKVKYVKLIYEKDKVVPVDGVRAPAFKKEILDLYPEGYKYLGAAQRMLGHDIDGRLPTPNDHGLWLDLYEKMEQWLDGKKNIELSSTTVGGGGGVSGTIKNGGARNGHHHLADGHGNGHDHHDGRTGVNGTKRSIFED</sequence>
<dbReference type="OMA" id="YDVDCDC"/>
<dbReference type="HOGENOM" id="CLU_067875_0_0_1"/>
<dbReference type="EMBL" id="KB707050">
    <property type="protein sequence ID" value="EMR64530.1"/>
    <property type="molecule type" value="Genomic_DNA"/>
</dbReference>
<evidence type="ECO:0000313" key="4">
    <source>
        <dbReference type="Proteomes" id="UP000012174"/>
    </source>
</evidence>
<evidence type="ECO:0000256" key="1">
    <source>
        <dbReference type="SAM" id="MobiDB-lite"/>
    </source>
</evidence>
<evidence type="ECO:0000259" key="2">
    <source>
        <dbReference type="Pfam" id="PF13577"/>
    </source>
</evidence>
<keyword evidence="4" id="KW-1185">Reference proteome</keyword>
<feature type="compositionally biased region" description="Basic and acidic residues" evidence="1">
    <location>
        <begin position="265"/>
        <end position="280"/>
    </location>
</feature>
<protein>
    <submittedName>
        <fullName evidence="3">Putative catabolic 3-dehydroquinase protein</fullName>
    </submittedName>
</protein>
<name>M7TCX5_EUTLA</name>
<feature type="domain" description="SnoaL-like" evidence="2">
    <location>
        <begin position="21"/>
        <end position="160"/>
    </location>
</feature>
<dbReference type="OrthoDB" id="2533647at2759"/>
<dbReference type="Pfam" id="PF13577">
    <property type="entry name" value="SnoaL_4"/>
    <property type="match status" value="1"/>
</dbReference>
<dbReference type="SUPFAM" id="SSF54427">
    <property type="entry name" value="NTF2-like"/>
    <property type="match status" value="1"/>
</dbReference>
<proteinExistence type="predicted"/>
<organism evidence="3 4">
    <name type="scientific">Eutypa lata (strain UCR-EL1)</name>
    <name type="common">Grapevine dieback disease fungus</name>
    <name type="synonym">Eutypa armeniacae</name>
    <dbReference type="NCBI Taxonomy" id="1287681"/>
    <lineage>
        <taxon>Eukaryota</taxon>
        <taxon>Fungi</taxon>
        <taxon>Dikarya</taxon>
        <taxon>Ascomycota</taxon>
        <taxon>Pezizomycotina</taxon>
        <taxon>Sordariomycetes</taxon>
        <taxon>Xylariomycetidae</taxon>
        <taxon>Xylariales</taxon>
        <taxon>Diatrypaceae</taxon>
        <taxon>Eutypa</taxon>
    </lineage>
</organism>
<accession>M7TCX5</accession>
<dbReference type="Proteomes" id="UP000012174">
    <property type="component" value="Unassembled WGS sequence"/>
</dbReference>
<dbReference type="InterPro" id="IPR032710">
    <property type="entry name" value="NTF2-like_dom_sf"/>
</dbReference>
<feature type="region of interest" description="Disordered" evidence="1">
    <location>
        <begin position="248"/>
        <end position="293"/>
    </location>
</feature>
<evidence type="ECO:0000313" key="3">
    <source>
        <dbReference type="EMBL" id="EMR64530.1"/>
    </source>
</evidence>
<dbReference type="KEGG" id="ela:UCREL1_8511"/>
<dbReference type="eggNOG" id="ENOG502S2GX">
    <property type="taxonomic scope" value="Eukaryota"/>
</dbReference>
<dbReference type="InterPro" id="IPR037401">
    <property type="entry name" value="SnoaL-like"/>
</dbReference>